<proteinExistence type="predicted"/>
<feature type="compositionally biased region" description="Polar residues" evidence="6">
    <location>
        <begin position="588"/>
        <end position="602"/>
    </location>
</feature>
<organism evidence="8 9">
    <name type="scientific">Fusarium equiseti</name>
    <name type="common">Fusarium scirpi</name>
    <dbReference type="NCBI Taxonomy" id="61235"/>
    <lineage>
        <taxon>Eukaryota</taxon>
        <taxon>Fungi</taxon>
        <taxon>Dikarya</taxon>
        <taxon>Ascomycota</taxon>
        <taxon>Pezizomycotina</taxon>
        <taxon>Sordariomycetes</taxon>
        <taxon>Hypocreomycetidae</taxon>
        <taxon>Hypocreales</taxon>
        <taxon>Nectriaceae</taxon>
        <taxon>Fusarium</taxon>
        <taxon>Fusarium incarnatum-equiseti species complex</taxon>
    </lineage>
</organism>
<name>A0ABQ8RF42_FUSEQ</name>
<evidence type="ECO:0000256" key="5">
    <source>
        <dbReference type="SAM" id="Coils"/>
    </source>
</evidence>
<gene>
    <name evidence="8" type="ORF">NW768_005318</name>
</gene>
<keyword evidence="5" id="KW-0175">Coiled coil</keyword>
<feature type="compositionally biased region" description="Low complexity" evidence="6">
    <location>
        <begin position="486"/>
        <end position="495"/>
    </location>
</feature>
<keyword evidence="4" id="KW-0472">Membrane</keyword>
<accession>A0ABQ8RF42</accession>
<evidence type="ECO:0000256" key="6">
    <source>
        <dbReference type="SAM" id="MobiDB-lite"/>
    </source>
</evidence>
<feature type="compositionally biased region" description="Low complexity" evidence="6">
    <location>
        <begin position="134"/>
        <end position="145"/>
    </location>
</feature>
<feature type="region of interest" description="Disordered" evidence="6">
    <location>
        <begin position="176"/>
        <end position="207"/>
    </location>
</feature>
<dbReference type="EMBL" id="JAOQBH010000007">
    <property type="protein sequence ID" value="KAJ4133730.1"/>
    <property type="molecule type" value="Genomic_DNA"/>
</dbReference>
<evidence type="ECO:0000259" key="7">
    <source>
        <dbReference type="PROSITE" id="PS51469"/>
    </source>
</evidence>
<evidence type="ECO:0000313" key="9">
    <source>
        <dbReference type="Proteomes" id="UP001152024"/>
    </source>
</evidence>
<dbReference type="Proteomes" id="UP001152024">
    <property type="component" value="Unassembled WGS sequence"/>
</dbReference>
<feature type="domain" description="SUN" evidence="7">
    <location>
        <begin position="239"/>
        <end position="403"/>
    </location>
</feature>
<feature type="region of interest" description="Disordered" evidence="6">
    <location>
        <begin position="95"/>
        <end position="160"/>
    </location>
</feature>
<feature type="region of interest" description="Disordered" evidence="6">
    <location>
        <begin position="486"/>
        <end position="609"/>
    </location>
</feature>
<feature type="region of interest" description="Disordered" evidence="6">
    <location>
        <begin position="409"/>
        <end position="445"/>
    </location>
</feature>
<dbReference type="InterPro" id="IPR045120">
    <property type="entry name" value="Suco/Slp1-like"/>
</dbReference>
<evidence type="ECO:0000313" key="8">
    <source>
        <dbReference type="EMBL" id="KAJ4133730.1"/>
    </source>
</evidence>
<comment type="subcellular location">
    <subcellularLocation>
        <location evidence="1">Endomembrane system</location>
    </subcellularLocation>
</comment>
<dbReference type="Gene3D" id="2.60.120.260">
    <property type="entry name" value="Galactose-binding domain-like"/>
    <property type="match status" value="1"/>
</dbReference>
<dbReference type="PANTHER" id="PTHR12953">
    <property type="entry name" value="MEMBRANE PROTEIN CH1 RELATED"/>
    <property type="match status" value="1"/>
</dbReference>
<sequence length="885" mass="96720">MTRHQPNTHHPPVARATILQRRFNALSTSEITMPSLGTIFWRTLLFSTAYIQVYAQSHDPNNTASGPIDSTFTVSSCDARTINYITHTLPQSCLTSSWTSTTPSSVPSSSNSTTETSSASIQSDTPSPNVQGESQSQQPPSTASPARDESQDASGDGAAKPFMSFEDWKEMMLRETGQDPRDLHARNTKPRDRTPPDMGHAGLGEEDEISLNFDSYLDNAGDKKERPSDFDRAKGDGTGKAIVYEAIHGSKDAGKTCKERFSYSSFDAGATILKASPGAQNPRTILVENKDSYMLLECSAKSKFVIVELSDDVLIDTVVLANFEFFSSMFRHFTVSVSDRYPVKMDKWKQLGMFEARNSRDIQPFLVKNPQIFSKYVRIEFISHWGNEFYCPVSLLRIHGSRMLDSWKELKDDDSNPDDEAEEAPQALPSGKEASDPSEPQVAPEPVKSNLIEKVPFCEVDATSQLFVVPSVCPVSLNQTTYMTSNNSSVEVTSTAPTPSSLEDREQKGPSTQHTPRSEQPVSDEPTSSVLSKTASPSATPAISPISPSSISSSNAESISNPTSQTSSSKAIPTPSSSTTLPGIKPSPANTVNAKKGTTGTVSGAPASPTVQEGFFKAISKRLIAVETNLTLSLKYVEDQARHMSETLQRTEQKQISKANLFFEELNRTVLTELRSAREQYDQIWQSTVIALESQREQSNREIVALSSRLNLLADEVVFQKRMAIVQAVLLLSCLLLVIFSRGVSLPYLAPLVDQGNLAPYDLGSPTARLRALYGDAYNADEQNATLLASQQRAFIPVTTTAEDHTPAGLRHRVSLVDEMRNDQAEREQLSPPHTPRSGDGFSSSSDLPPPSRETHSGMLRHAPAIHSGNSRKPLPALPENPASP</sequence>
<protein>
    <recommendedName>
        <fullName evidence="7">SUN domain-containing protein</fullName>
    </recommendedName>
</protein>
<keyword evidence="9" id="KW-1185">Reference proteome</keyword>
<feature type="coiled-coil region" evidence="5">
    <location>
        <begin position="689"/>
        <end position="716"/>
    </location>
</feature>
<keyword evidence="3" id="KW-1133">Transmembrane helix</keyword>
<evidence type="ECO:0000256" key="3">
    <source>
        <dbReference type="ARBA" id="ARBA00022989"/>
    </source>
</evidence>
<evidence type="ECO:0000256" key="2">
    <source>
        <dbReference type="ARBA" id="ARBA00022692"/>
    </source>
</evidence>
<dbReference type="InterPro" id="IPR012919">
    <property type="entry name" value="SUN_dom"/>
</dbReference>
<feature type="compositionally biased region" description="Low complexity" evidence="6">
    <location>
        <begin position="95"/>
        <end position="120"/>
    </location>
</feature>
<dbReference type="Pfam" id="PF07738">
    <property type="entry name" value="Sad1_UNC"/>
    <property type="match status" value="1"/>
</dbReference>
<dbReference type="PANTHER" id="PTHR12953:SF0">
    <property type="entry name" value="SUN DOMAIN-CONTAINING OSSIFICATION FACTOR"/>
    <property type="match status" value="1"/>
</dbReference>
<feature type="compositionally biased region" description="Polar residues" evidence="6">
    <location>
        <begin position="509"/>
        <end position="534"/>
    </location>
</feature>
<evidence type="ECO:0000256" key="1">
    <source>
        <dbReference type="ARBA" id="ARBA00004308"/>
    </source>
</evidence>
<feature type="compositionally biased region" description="Polar residues" evidence="6">
    <location>
        <begin position="121"/>
        <end position="133"/>
    </location>
</feature>
<feature type="compositionally biased region" description="Low complexity" evidence="6">
    <location>
        <begin position="535"/>
        <end position="580"/>
    </location>
</feature>
<comment type="caution">
    <text evidence="8">The sequence shown here is derived from an EMBL/GenBank/DDBJ whole genome shotgun (WGS) entry which is preliminary data.</text>
</comment>
<feature type="compositionally biased region" description="Basic and acidic residues" evidence="6">
    <location>
        <begin position="176"/>
        <end position="195"/>
    </location>
</feature>
<keyword evidence="2" id="KW-0812">Transmembrane</keyword>
<evidence type="ECO:0000256" key="4">
    <source>
        <dbReference type="ARBA" id="ARBA00023136"/>
    </source>
</evidence>
<reference evidence="8" key="1">
    <citation type="submission" date="2022-09" db="EMBL/GenBank/DDBJ databases">
        <title>Fusarium specimens isolated from Avocado Roots.</title>
        <authorList>
            <person name="Stajich J."/>
            <person name="Roper C."/>
            <person name="Heimlech-Rivalta G."/>
        </authorList>
    </citation>
    <scope>NUCLEOTIDE SEQUENCE</scope>
    <source>
        <strain evidence="8">CF00095</strain>
    </source>
</reference>
<feature type="region of interest" description="Disordered" evidence="6">
    <location>
        <begin position="822"/>
        <end position="885"/>
    </location>
</feature>
<dbReference type="PROSITE" id="PS51469">
    <property type="entry name" value="SUN"/>
    <property type="match status" value="1"/>
</dbReference>
<feature type="compositionally biased region" description="Pro residues" evidence="6">
    <location>
        <begin position="876"/>
        <end position="885"/>
    </location>
</feature>